<evidence type="ECO:0000313" key="1">
    <source>
        <dbReference type="EMBL" id="MPN42184.1"/>
    </source>
</evidence>
<dbReference type="EMBL" id="VSSQ01099749">
    <property type="protein sequence ID" value="MPN42184.1"/>
    <property type="molecule type" value="Genomic_DNA"/>
</dbReference>
<proteinExistence type="predicted"/>
<reference evidence="1" key="1">
    <citation type="submission" date="2019-08" db="EMBL/GenBank/DDBJ databases">
        <authorList>
            <person name="Kucharzyk K."/>
            <person name="Murdoch R.W."/>
            <person name="Higgins S."/>
            <person name="Loffler F."/>
        </authorList>
    </citation>
    <scope>NUCLEOTIDE SEQUENCE</scope>
</reference>
<gene>
    <name evidence="1" type="ORF">SDC9_189740</name>
</gene>
<accession>A0A645I164</accession>
<dbReference type="AlphaFoldDB" id="A0A645I164"/>
<protein>
    <submittedName>
        <fullName evidence="1">Uncharacterized protein</fullName>
    </submittedName>
</protein>
<organism evidence="1">
    <name type="scientific">bioreactor metagenome</name>
    <dbReference type="NCBI Taxonomy" id="1076179"/>
    <lineage>
        <taxon>unclassified sequences</taxon>
        <taxon>metagenomes</taxon>
        <taxon>ecological metagenomes</taxon>
    </lineage>
</organism>
<sequence length="53" mass="6077">MGDFMGDRFRHRAYGGKAVAKNERFVLLVRIADIDRFRESLVVHGHGFPFAGR</sequence>
<comment type="caution">
    <text evidence="1">The sequence shown here is derived from an EMBL/GenBank/DDBJ whole genome shotgun (WGS) entry which is preliminary data.</text>
</comment>
<name>A0A645I164_9ZZZZ</name>